<evidence type="ECO:0000256" key="2">
    <source>
        <dbReference type="SAM" id="Phobius"/>
    </source>
</evidence>
<accession>A0A4U5N2P5</accession>
<keyword evidence="4" id="KW-1185">Reference proteome</keyword>
<dbReference type="EMBL" id="AZBU02000005">
    <property type="protein sequence ID" value="TKR76382.1"/>
    <property type="molecule type" value="Genomic_DNA"/>
</dbReference>
<evidence type="ECO:0000313" key="4">
    <source>
        <dbReference type="Proteomes" id="UP000298663"/>
    </source>
</evidence>
<sequence>MGRVIVAVTASSVVWLSRKHWLAEEPFLVGHRRSWLMSSCVGEAREEVDKVVIEGFAVEVVVVVDVVVQEVVVVVVRLVLVLDSSSLLCIPHSPFRSCRERSSFHSPSASFFSSKMNLRLLSVFLIVLIASLLATEANEAKNSTVANPKSTDPKWKATMKRPAQPTATAVKNRTASTKNAKAKAAKENATIAQGVKSEQFYILIGVLCGSCLGALISAILFILSINKTILKN</sequence>
<keyword evidence="2" id="KW-1133">Transmembrane helix</keyword>
<protein>
    <submittedName>
        <fullName evidence="3">Uncharacterized protein</fullName>
    </submittedName>
</protein>
<dbReference type="AlphaFoldDB" id="A0A4U5N2P5"/>
<feature type="region of interest" description="Disordered" evidence="1">
    <location>
        <begin position="143"/>
        <end position="181"/>
    </location>
</feature>
<comment type="caution">
    <text evidence="3">The sequence shown here is derived from an EMBL/GenBank/DDBJ whole genome shotgun (WGS) entry which is preliminary data.</text>
</comment>
<reference evidence="3 4" key="2">
    <citation type="journal article" date="2019" name="G3 (Bethesda)">
        <title>Hybrid Assembly of the Genome of the Entomopathogenic Nematode Steinernema carpocapsae Identifies the X-Chromosome.</title>
        <authorList>
            <person name="Serra L."/>
            <person name="Macchietto M."/>
            <person name="Macias-Munoz A."/>
            <person name="McGill C.J."/>
            <person name="Rodriguez I.M."/>
            <person name="Rodriguez B."/>
            <person name="Murad R."/>
            <person name="Mortazavi A."/>
        </authorList>
    </citation>
    <scope>NUCLEOTIDE SEQUENCE [LARGE SCALE GENOMIC DNA]</scope>
    <source>
        <strain evidence="3 4">ALL</strain>
    </source>
</reference>
<reference evidence="3 4" key="1">
    <citation type="journal article" date="2015" name="Genome Biol.">
        <title>Comparative genomics of Steinernema reveals deeply conserved gene regulatory networks.</title>
        <authorList>
            <person name="Dillman A.R."/>
            <person name="Macchietto M."/>
            <person name="Porter C.F."/>
            <person name="Rogers A."/>
            <person name="Williams B."/>
            <person name="Antoshechkin I."/>
            <person name="Lee M.M."/>
            <person name="Goodwin Z."/>
            <person name="Lu X."/>
            <person name="Lewis E.E."/>
            <person name="Goodrich-Blair H."/>
            <person name="Stock S.P."/>
            <person name="Adams B.J."/>
            <person name="Sternberg P.W."/>
            <person name="Mortazavi A."/>
        </authorList>
    </citation>
    <scope>NUCLEOTIDE SEQUENCE [LARGE SCALE GENOMIC DNA]</scope>
    <source>
        <strain evidence="3 4">ALL</strain>
    </source>
</reference>
<dbReference type="Proteomes" id="UP000298663">
    <property type="component" value="Unassembled WGS sequence"/>
</dbReference>
<evidence type="ECO:0000256" key="1">
    <source>
        <dbReference type="SAM" id="MobiDB-lite"/>
    </source>
</evidence>
<feature type="transmembrane region" description="Helical" evidence="2">
    <location>
        <begin position="116"/>
        <end position="134"/>
    </location>
</feature>
<gene>
    <name evidence="3" type="ORF">L596_017525</name>
</gene>
<evidence type="ECO:0000313" key="3">
    <source>
        <dbReference type="EMBL" id="TKR76382.1"/>
    </source>
</evidence>
<keyword evidence="2" id="KW-0472">Membrane</keyword>
<name>A0A4U5N2P5_STECR</name>
<feature type="transmembrane region" description="Helical" evidence="2">
    <location>
        <begin position="200"/>
        <end position="223"/>
    </location>
</feature>
<proteinExistence type="predicted"/>
<organism evidence="3 4">
    <name type="scientific">Steinernema carpocapsae</name>
    <name type="common">Entomopathogenic nematode</name>
    <dbReference type="NCBI Taxonomy" id="34508"/>
    <lineage>
        <taxon>Eukaryota</taxon>
        <taxon>Metazoa</taxon>
        <taxon>Ecdysozoa</taxon>
        <taxon>Nematoda</taxon>
        <taxon>Chromadorea</taxon>
        <taxon>Rhabditida</taxon>
        <taxon>Tylenchina</taxon>
        <taxon>Panagrolaimomorpha</taxon>
        <taxon>Strongyloidoidea</taxon>
        <taxon>Steinernematidae</taxon>
        <taxon>Steinernema</taxon>
    </lineage>
</organism>
<keyword evidence="2" id="KW-0812">Transmembrane</keyword>